<evidence type="ECO:0000256" key="1">
    <source>
        <dbReference type="SAM" id="SignalP"/>
    </source>
</evidence>
<name>A0A7W8DQR5_9BACT</name>
<comment type="caution">
    <text evidence="3">The sequence shown here is derived from an EMBL/GenBank/DDBJ whole genome shotgun (WGS) entry which is preliminary data.</text>
</comment>
<keyword evidence="4" id="KW-1185">Reference proteome</keyword>
<dbReference type="AlphaFoldDB" id="A0A7W8DQR5"/>
<dbReference type="InterPro" id="IPR031329">
    <property type="entry name" value="NEUT/ALK_ceramidase_N"/>
</dbReference>
<accession>A0A7W8DQR5</accession>
<feature type="signal peptide" evidence="1">
    <location>
        <begin position="1"/>
        <end position="24"/>
    </location>
</feature>
<evidence type="ECO:0000313" key="3">
    <source>
        <dbReference type="EMBL" id="MBB5038763.1"/>
    </source>
</evidence>
<feature type="chain" id="PRO_5031334786" description="Neutral/alkaline non-lysosomal ceramidase N-terminal domain-containing protein" evidence="1">
    <location>
        <begin position="25"/>
        <end position="460"/>
    </location>
</feature>
<protein>
    <recommendedName>
        <fullName evidence="2">Neutral/alkaline non-lysosomal ceramidase N-terminal domain-containing protein</fullName>
    </recommendedName>
</protein>
<dbReference type="Proteomes" id="UP000534294">
    <property type="component" value="Unassembled WGS sequence"/>
</dbReference>
<reference evidence="3 4" key="1">
    <citation type="submission" date="2020-08" db="EMBL/GenBank/DDBJ databases">
        <title>Genomic Encyclopedia of Type Strains, Phase IV (KMG-IV): sequencing the most valuable type-strain genomes for metagenomic binning, comparative biology and taxonomic classification.</title>
        <authorList>
            <person name="Goeker M."/>
        </authorList>
    </citation>
    <scope>NUCLEOTIDE SEQUENCE [LARGE SCALE GENOMIC DNA]</scope>
    <source>
        <strain evidence="3 4">DSM 12251</strain>
    </source>
</reference>
<dbReference type="EMBL" id="JACHIF010000006">
    <property type="protein sequence ID" value="MBB5038763.1"/>
    <property type="molecule type" value="Genomic_DNA"/>
</dbReference>
<proteinExistence type="predicted"/>
<dbReference type="RefSeq" id="WP_184209864.1">
    <property type="nucleotide sequence ID" value="NZ_JACHIF010000006.1"/>
</dbReference>
<gene>
    <name evidence="3" type="ORF">HNQ64_003028</name>
</gene>
<evidence type="ECO:0000259" key="2">
    <source>
        <dbReference type="Pfam" id="PF04734"/>
    </source>
</evidence>
<dbReference type="Pfam" id="PF04734">
    <property type="entry name" value="Ceramidase_alk"/>
    <property type="match status" value="1"/>
</dbReference>
<evidence type="ECO:0000313" key="4">
    <source>
        <dbReference type="Proteomes" id="UP000534294"/>
    </source>
</evidence>
<sequence length="460" mass="50593">MRLKFLLVNYLSFCFLMAPEVSQAKDSAAWKVGAASVDITPEFPVRLSGYGSRTGPHEGIQMRLHAKALAMTWAATPTAVMLTVDNCGVPATLRAELLKRLQAAGHPVDDDRFSLHSSHTHCAPALPGVLPFLFGADLPAEEQAAVQRYAEDLTQKLVAVVTEALGKQEPAKLDWSTGKVNFAMNRRFKTDKGYANSPNPYGPSDRALPVLRVTTPEGKLRAIFTSYACHCTTLAINKTHPDWAGCAQKELELRFPGIVAMTAIGCGADQNPYPRRELPHADRHGVELAKEAVRLINAPMKPVLGPLTCASKEVQLPFDTPHDRATWQQRTQDANKWTALHARHFLAALDRGEKIPTALPYTVQVWSFANDLLTINLPGEVVVDYSLKLKKQNAPDRTWVNSYTNDVPCYIPSQRVWEEGGYEAAGAMIYYGRPNRFASGIEEIIVNAVTELVPAGFKAP</sequence>
<keyword evidence="1" id="KW-0732">Signal</keyword>
<organism evidence="3 4">
    <name type="scientific">Prosthecobacter dejongeii</name>
    <dbReference type="NCBI Taxonomy" id="48465"/>
    <lineage>
        <taxon>Bacteria</taxon>
        <taxon>Pseudomonadati</taxon>
        <taxon>Verrucomicrobiota</taxon>
        <taxon>Verrucomicrobiia</taxon>
        <taxon>Verrucomicrobiales</taxon>
        <taxon>Verrucomicrobiaceae</taxon>
        <taxon>Prosthecobacter</taxon>
    </lineage>
</organism>
<feature type="domain" description="Neutral/alkaline non-lysosomal ceramidase N-terminal" evidence="2">
    <location>
        <begin position="31"/>
        <end position="250"/>
    </location>
</feature>